<organism evidence="2 3">
    <name type="scientific">Pestalotiopsis fici (strain W106-1 / CGMCC3.15140)</name>
    <dbReference type="NCBI Taxonomy" id="1229662"/>
    <lineage>
        <taxon>Eukaryota</taxon>
        <taxon>Fungi</taxon>
        <taxon>Dikarya</taxon>
        <taxon>Ascomycota</taxon>
        <taxon>Pezizomycotina</taxon>
        <taxon>Sordariomycetes</taxon>
        <taxon>Xylariomycetidae</taxon>
        <taxon>Amphisphaeriales</taxon>
        <taxon>Sporocadaceae</taxon>
        <taxon>Pestalotiopsis</taxon>
    </lineage>
</organism>
<keyword evidence="3" id="KW-1185">Reference proteome</keyword>
<dbReference type="OrthoDB" id="4776726at2759"/>
<keyword evidence="1" id="KW-0732">Signal</keyword>
<evidence type="ECO:0000313" key="3">
    <source>
        <dbReference type="Proteomes" id="UP000030651"/>
    </source>
</evidence>
<dbReference type="OMA" id="STITVCA"/>
<dbReference type="Proteomes" id="UP000030651">
    <property type="component" value="Unassembled WGS sequence"/>
</dbReference>
<name>W3WX26_PESFW</name>
<dbReference type="AlphaFoldDB" id="W3WX26"/>
<evidence type="ECO:0000313" key="2">
    <source>
        <dbReference type="EMBL" id="ETS77421.1"/>
    </source>
</evidence>
<gene>
    <name evidence="2" type="ORF">PFICI_11295</name>
</gene>
<dbReference type="HOGENOM" id="CLU_529036_0_0_1"/>
<sequence>MSLIRNAVIALGSLSSLVSAVPANGILDARNVTNSNSSSTACGLVNPVVTSLGSPASATAFCSSFFSISTQTFTETSTVTKISNATTTLATGTDVITDPTATSTVVSIVTTTSVVYTTSDDSFTPTVRRRDAKPTKKSCGKVTIPTPLTMLMPAEVSSACSCLSIPTPSVTTTEIETTTLSLTSTASTYANTTTFTPYAYTTTTATETATSTSTILKSDVLSTAVAIINQDNEQPFCSSILGYTTPVTTAYETATATTVLTESSTVTITNYATITTTAVIINNKKRAPTPITTVDSGAAASIETPTALASYPAEFVTSACSMAVTSPAASTVSSTVTVTETQTSVTVATETAQATTVVTKACAKYPLANGGFEQGSFSSWSPYNPIGGAGGAWSIVSGGDAGNYAAQVTMKNPDTSKYGGFAGFISQTFDTCVGFSYTVQYRYDCTTVNNGLAIYSWAGNGNSGQFVCPSQGAWYSASFTFTATSASTTLYIEGVQNGVTQGVIKFDSVAVTLNQ</sequence>
<dbReference type="KEGG" id="pfy:PFICI_11295"/>
<protein>
    <recommendedName>
        <fullName evidence="4">CBM-cenC domain-containing protein</fullName>
    </recommendedName>
</protein>
<evidence type="ECO:0008006" key="4">
    <source>
        <dbReference type="Google" id="ProtNLM"/>
    </source>
</evidence>
<proteinExistence type="predicted"/>
<evidence type="ECO:0000256" key="1">
    <source>
        <dbReference type="SAM" id="SignalP"/>
    </source>
</evidence>
<dbReference type="RefSeq" id="XP_007838067.1">
    <property type="nucleotide sequence ID" value="XM_007839876.1"/>
</dbReference>
<dbReference type="GeneID" id="19276308"/>
<feature type="signal peptide" evidence="1">
    <location>
        <begin position="1"/>
        <end position="20"/>
    </location>
</feature>
<reference evidence="3" key="1">
    <citation type="journal article" date="2015" name="BMC Genomics">
        <title>Genomic and transcriptomic analysis of the endophytic fungus Pestalotiopsis fici reveals its lifestyle and high potential for synthesis of natural products.</title>
        <authorList>
            <person name="Wang X."/>
            <person name="Zhang X."/>
            <person name="Liu L."/>
            <person name="Xiang M."/>
            <person name="Wang W."/>
            <person name="Sun X."/>
            <person name="Che Y."/>
            <person name="Guo L."/>
            <person name="Liu G."/>
            <person name="Guo L."/>
            <person name="Wang C."/>
            <person name="Yin W.B."/>
            <person name="Stadler M."/>
            <person name="Zhang X."/>
            <person name="Liu X."/>
        </authorList>
    </citation>
    <scope>NUCLEOTIDE SEQUENCE [LARGE SCALE GENOMIC DNA]</scope>
    <source>
        <strain evidence="3">W106-1 / CGMCC3.15140</strain>
    </source>
</reference>
<dbReference type="eggNOG" id="ENOG502SSRX">
    <property type="taxonomic scope" value="Eukaryota"/>
</dbReference>
<dbReference type="Gene3D" id="2.60.120.260">
    <property type="entry name" value="Galactose-binding domain-like"/>
    <property type="match status" value="1"/>
</dbReference>
<dbReference type="EMBL" id="KI912116">
    <property type="protein sequence ID" value="ETS77421.1"/>
    <property type="molecule type" value="Genomic_DNA"/>
</dbReference>
<accession>W3WX26</accession>
<dbReference type="InParanoid" id="W3WX26"/>
<feature type="chain" id="PRO_5004834349" description="CBM-cenC domain-containing protein" evidence="1">
    <location>
        <begin position="21"/>
        <end position="515"/>
    </location>
</feature>